<organism evidence="4">
    <name type="scientific">marine metagenome</name>
    <dbReference type="NCBI Taxonomy" id="408172"/>
    <lineage>
        <taxon>unclassified sequences</taxon>
        <taxon>metagenomes</taxon>
        <taxon>ecological metagenomes</taxon>
    </lineage>
</organism>
<gene>
    <name evidence="4" type="ORF">METZ01_LOCUS265607</name>
</gene>
<dbReference type="EMBL" id="UINC01075000">
    <property type="protein sequence ID" value="SVC12753.1"/>
    <property type="molecule type" value="Genomic_DNA"/>
</dbReference>
<accession>A0A382JNI0</accession>
<dbReference type="InterPro" id="IPR020980">
    <property type="entry name" value="Membrane_HflK_N"/>
</dbReference>
<evidence type="ECO:0000313" key="4">
    <source>
        <dbReference type="EMBL" id="SVC12753.1"/>
    </source>
</evidence>
<name>A0A382JNI0_9ZZZZ</name>
<evidence type="ECO:0000259" key="3">
    <source>
        <dbReference type="Pfam" id="PF12221"/>
    </source>
</evidence>
<dbReference type="AlphaFoldDB" id="A0A382JNI0"/>
<feature type="region of interest" description="Disordered" evidence="1">
    <location>
        <begin position="1"/>
        <end position="24"/>
    </location>
</feature>
<proteinExistence type="predicted"/>
<keyword evidence="2" id="KW-1133">Transmembrane helix</keyword>
<keyword evidence="2" id="KW-0812">Transmembrane</keyword>
<feature type="transmembrane region" description="Helical" evidence="2">
    <location>
        <begin position="91"/>
        <end position="109"/>
    </location>
</feature>
<feature type="compositionally biased region" description="Basic and acidic residues" evidence="1">
    <location>
        <begin position="8"/>
        <end position="18"/>
    </location>
</feature>
<protein>
    <recommendedName>
        <fullName evidence="3">Menbrane protein HflK N-terminal domain-containing protein</fullName>
    </recommendedName>
</protein>
<evidence type="ECO:0000256" key="2">
    <source>
        <dbReference type="SAM" id="Phobius"/>
    </source>
</evidence>
<sequence>MAYQPGSDNRDPWGKEYLQKNPPDLDDLIRDLKKKFASILGGRGNKPSGSNSVTKESVLGEKVAVERIGRHWKLLSPQSSESPKAPKKPSITIIAVIVILGLLLTSFVLEEELTCAFMMAYDFHSLVFCFYY</sequence>
<feature type="domain" description="Menbrane protein HflK N-terminal" evidence="3">
    <location>
        <begin position="4"/>
        <end position="43"/>
    </location>
</feature>
<reference evidence="4" key="1">
    <citation type="submission" date="2018-05" db="EMBL/GenBank/DDBJ databases">
        <authorList>
            <person name="Lanie J.A."/>
            <person name="Ng W.-L."/>
            <person name="Kazmierczak K.M."/>
            <person name="Andrzejewski T.M."/>
            <person name="Davidsen T.M."/>
            <person name="Wayne K.J."/>
            <person name="Tettelin H."/>
            <person name="Glass J.I."/>
            <person name="Rusch D."/>
            <person name="Podicherti R."/>
            <person name="Tsui H.-C.T."/>
            <person name="Winkler M.E."/>
        </authorList>
    </citation>
    <scope>NUCLEOTIDE SEQUENCE</scope>
</reference>
<dbReference type="Pfam" id="PF12221">
    <property type="entry name" value="HflK_N"/>
    <property type="match status" value="1"/>
</dbReference>
<evidence type="ECO:0000256" key="1">
    <source>
        <dbReference type="SAM" id="MobiDB-lite"/>
    </source>
</evidence>
<keyword evidence="2" id="KW-0472">Membrane</keyword>